<evidence type="ECO:0000256" key="1">
    <source>
        <dbReference type="PIRSR" id="PIRSR601310-1"/>
    </source>
</evidence>
<dbReference type="Proteomes" id="UP001143463">
    <property type="component" value="Unassembled WGS sequence"/>
</dbReference>
<sequence length="175" mass="18987">MAIVRGMAGTLGERTGDRPRYGRGPVGSAVMSTVFTKIIDGELPGRFVWSDERCAGFLSINPLGPGHTLVVPREEVDHWVDADPDLVAHLTGVCHTIAKAVEAIWQPPRVGFLVAGFEVPHLHLHVFPAWDMRAFDFANAAKSVDDAEQDGIAERLRTTLREAGHGDRVATSGKL</sequence>
<evidence type="ECO:0000313" key="6">
    <source>
        <dbReference type="EMBL" id="GLL14216.1"/>
    </source>
</evidence>
<dbReference type="AlphaFoldDB" id="A0A9W6NYY6"/>
<dbReference type="InterPro" id="IPR001310">
    <property type="entry name" value="Histidine_triad_HIT"/>
</dbReference>
<organism evidence="6 7">
    <name type="scientific">Pseudonocardia halophobica</name>
    <dbReference type="NCBI Taxonomy" id="29401"/>
    <lineage>
        <taxon>Bacteria</taxon>
        <taxon>Bacillati</taxon>
        <taxon>Actinomycetota</taxon>
        <taxon>Actinomycetes</taxon>
        <taxon>Pseudonocardiales</taxon>
        <taxon>Pseudonocardiaceae</taxon>
        <taxon>Pseudonocardia</taxon>
    </lineage>
</organism>
<evidence type="ECO:0000256" key="3">
    <source>
        <dbReference type="PROSITE-ProRule" id="PRU00464"/>
    </source>
</evidence>
<dbReference type="Pfam" id="PF01230">
    <property type="entry name" value="HIT"/>
    <property type="match status" value="1"/>
</dbReference>
<feature type="region of interest" description="Disordered" evidence="4">
    <location>
        <begin position="1"/>
        <end position="23"/>
    </location>
</feature>
<name>A0A9W6NYY6_9PSEU</name>
<dbReference type="PROSITE" id="PS51084">
    <property type="entry name" value="HIT_2"/>
    <property type="match status" value="1"/>
</dbReference>
<gene>
    <name evidence="6" type="ORF">GCM10017577_53630</name>
</gene>
<dbReference type="PRINTS" id="PR00332">
    <property type="entry name" value="HISTRIAD"/>
</dbReference>
<dbReference type="Gene3D" id="3.30.428.10">
    <property type="entry name" value="HIT-like"/>
    <property type="match status" value="1"/>
</dbReference>
<protein>
    <recommendedName>
        <fullName evidence="5">HIT domain-containing protein</fullName>
    </recommendedName>
</protein>
<dbReference type="GO" id="GO:0009117">
    <property type="term" value="P:nucleotide metabolic process"/>
    <property type="evidence" value="ECO:0007669"/>
    <property type="project" value="TreeGrafter"/>
</dbReference>
<dbReference type="PANTHER" id="PTHR46648:SF1">
    <property type="entry name" value="ADENOSINE 5'-MONOPHOSPHORAMIDASE HNT1"/>
    <property type="match status" value="1"/>
</dbReference>
<evidence type="ECO:0000313" key="7">
    <source>
        <dbReference type="Proteomes" id="UP001143463"/>
    </source>
</evidence>
<dbReference type="InterPro" id="IPR011146">
    <property type="entry name" value="HIT-like"/>
</dbReference>
<dbReference type="SUPFAM" id="SSF54197">
    <property type="entry name" value="HIT-like"/>
    <property type="match status" value="1"/>
</dbReference>
<dbReference type="PANTHER" id="PTHR46648">
    <property type="entry name" value="HIT FAMILY PROTEIN 1"/>
    <property type="match status" value="1"/>
</dbReference>
<reference evidence="6" key="2">
    <citation type="submission" date="2023-01" db="EMBL/GenBank/DDBJ databases">
        <authorList>
            <person name="Sun Q."/>
            <person name="Evtushenko L."/>
        </authorList>
    </citation>
    <scope>NUCLEOTIDE SEQUENCE</scope>
    <source>
        <strain evidence="6">VKM Ac-1069</strain>
    </source>
</reference>
<proteinExistence type="predicted"/>
<dbReference type="EMBL" id="BSFQ01000029">
    <property type="protein sequence ID" value="GLL14216.1"/>
    <property type="molecule type" value="Genomic_DNA"/>
</dbReference>
<comment type="caution">
    <text evidence="6">The sequence shown here is derived from an EMBL/GenBank/DDBJ whole genome shotgun (WGS) entry which is preliminary data.</text>
</comment>
<feature type="active site" description="Tele-AMP-histidine intermediate" evidence="1">
    <location>
        <position position="123"/>
    </location>
</feature>
<dbReference type="InterPro" id="IPR036265">
    <property type="entry name" value="HIT-like_sf"/>
</dbReference>
<evidence type="ECO:0000256" key="2">
    <source>
        <dbReference type="PIRSR" id="PIRSR601310-3"/>
    </source>
</evidence>
<feature type="domain" description="HIT" evidence="5">
    <location>
        <begin position="34"/>
        <end position="137"/>
    </location>
</feature>
<evidence type="ECO:0000256" key="4">
    <source>
        <dbReference type="SAM" id="MobiDB-lite"/>
    </source>
</evidence>
<dbReference type="GO" id="GO:0003824">
    <property type="term" value="F:catalytic activity"/>
    <property type="evidence" value="ECO:0007669"/>
    <property type="project" value="InterPro"/>
</dbReference>
<evidence type="ECO:0000259" key="5">
    <source>
        <dbReference type="PROSITE" id="PS51084"/>
    </source>
</evidence>
<reference evidence="6" key="1">
    <citation type="journal article" date="2014" name="Int. J. Syst. Evol. Microbiol.">
        <title>Complete genome sequence of Corynebacterium casei LMG S-19264T (=DSM 44701T), isolated from a smear-ripened cheese.</title>
        <authorList>
            <consortium name="US DOE Joint Genome Institute (JGI-PGF)"/>
            <person name="Walter F."/>
            <person name="Albersmeier A."/>
            <person name="Kalinowski J."/>
            <person name="Ruckert C."/>
        </authorList>
    </citation>
    <scope>NUCLEOTIDE SEQUENCE</scope>
    <source>
        <strain evidence="6">VKM Ac-1069</strain>
    </source>
</reference>
<accession>A0A9W6NYY6</accession>
<feature type="short sequence motif" description="Histidine triad motif" evidence="2 3">
    <location>
        <begin position="121"/>
        <end position="125"/>
    </location>
</feature>
<keyword evidence="7" id="KW-1185">Reference proteome</keyword>